<dbReference type="PANTHER" id="PTHR42859:SF3">
    <property type="entry name" value="ION-TRANSLOCATING OXIDOREDUCTASE COMPLEX SUBUNIT B"/>
    <property type="match status" value="1"/>
</dbReference>
<dbReference type="OrthoDB" id="9789936at2"/>
<keyword evidence="4" id="KW-0411">Iron-sulfur</keyword>
<dbReference type="GO" id="GO:0051539">
    <property type="term" value="F:4 iron, 4 sulfur cluster binding"/>
    <property type="evidence" value="ECO:0007669"/>
    <property type="project" value="UniProtKB-KW"/>
</dbReference>
<dbReference type="Gene3D" id="3.30.70.20">
    <property type="match status" value="1"/>
</dbReference>
<reference evidence="8" key="3">
    <citation type="submission" date="2021-06" db="EMBL/GenBank/DDBJ databases">
        <title>Genomic Description and Analysis of Intracellular Bacteria, Candidatus Berkiella cookevillensis and Candidatus Berkiella aquae.</title>
        <authorList>
            <person name="Kidane D.T."/>
            <person name="Mehari Y.T."/>
            <person name="Rice F.C."/>
            <person name="Arivett B.A."/>
            <person name="Farone A.L."/>
            <person name="Berk S.G."/>
            <person name="Farone M.B."/>
        </authorList>
    </citation>
    <scope>NUCLEOTIDE SEQUENCE</scope>
    <source>
        <strain evidence="8">HT99</strain>
    </source>
</reference>
<evidence type="ECO:0000313" key="8">
    <source>
        <dbReference type="EMBL" id="MCS5710961.1"/>
    </source>
</evidence>
<dbReference type="PROSITE" id="PS51379">
    <property type="entry name" value="4FE4S_FER_2"/>
    <property type="match status" value="2"/>
</dbReference>
<dbReference type="GO" id="GO:0046872">
    <property type="term" value="F:metal ion binding"/>
    <property type="evidence" value="ECO:0007669"/>
    <property type="project" value="UniProtKB-KW"/>
</dbReference>
<dbReference type="PATRIC" id="fig|1590043.3.peg.1602"/>
<evidence type="ECO:0000259" key="6">
    <source>
        <dbReference type="PROSITE" id="PS51379"/>
    </source>
</evidence>
<reference evidence="7" key="1">
    <citation type="submission" date="2015-09" db="EMBL/GenBank/DDBJ databases">
        <title>Draft Genome Sequences of Two Novel Amoeba-resistant Intranuclear Bacteria, Candidatus Berkiella cookevillensis and Candidatus Berkiella aquae.</title>
        <authorList>
            <person name="Mehari Y.T."/>
            <person name="Arivett B.A."/>
            <person name="Farone A.L."/>
            <person name="Gunderson J.H."/>
            <person name="Farone M.B."/>
        </authorList>
    </citation>
    <scope>NUCLEOTIDE SEQUENCE [LARGE SCALE GENOMIC DNA]</scope>
    <source>
        <strain evidence="7">HT99</strain>
    </source>
</reference>
<dbReference type="InterPro" id="IPR050294">
    <property type="entry name" value="RnfB_subfamily"/>
</dbReference>
<dbReference type="PROSITE" id="PS00198">
    <property type="entry name" value="4FE4S_FER_1"/>
    <property type="match status" value="2"/>
</dbReference>
<evidence type="ECO:0000256" key="5">
    <source>
        <dbReference type="SAM" id="MobiDB-lite"/>
    </source>
</evidence>
<evidence type="ECO:0000256" key="2">
    <source>
        <dbReference type="ARBA" id="ARBA00022723"/>
    </source>
</evidence>
<dbReference type="RefSeq" id="WP_075066196.1">
    <property type="nucleotide sequence ID" value="NZ_LKAJ02000001.1"/>
</dbReference>
<dbReference type="STRING" id="295108.HT99x_01569"/>
<evidence type="ECO:0000256" key="1">
    <source>
        <dbReference type="ARBA" id="ARBA00022485"/>
    </source>
</evidence>
<dbReference type="InterPro" id="IPR017900">
    <property type="entry name" value="4Fe4S_Fe_S_CS"/>
</dbReference>
<sequence length="129" mass="14214">MSDKTYHIAVIDEATCIGCTKCLAVCPVDAIVGATQQLHTVLSDYCIGCNLCLPPCPVQCIRLETLEMSAEDRLNQAKAAKKQHQVRKTRLEQQEAQKRAADLQASNQAKDILAATLARAKAKKQEFSW</sequence>
<keyword evidence="3" id="KW-0408">Iron</keyword>
<protein>
    <submittedName>
        <fullName evidence="7">Electron transport complex protein rnfB</fullName>
    </submittedName>
    <submittedName>
        <fullName evidence="8">RnfABCDGE type electron transport complex subunit B</fullName>
    </submittedName>
</protein>
<comment type="caution">
    <text evidence="7">The sequence shown here is derived from an EMBL/GenBank/DDBJ whole genome shotgun (WGS) entry which is preliminary data.</text>
</comment>
<gene>
    <name evidence="7" type="primary">rnfB</name>
    <name evidence="8" type="ORF">HT99x_005925</name>
    <name evidence="7" type="ORF">HT99x_01569</name>
</gene>
<keyword evidence="2" id="KW-0479">Metal-binding</keyword>
<dbReference type="InterPro" id="IPR010207">
    <property type="entry name" value="Elect_transpt_cplx_RnfB/RsxB"/>
</dbReference>
<dbReference type="PANTHER" id="PTHR42859">
    <property type="entry name" value="OXIDOREDUCTASE"/>
    <property type="match status" value="1"/>
</dbReference>
<dbReference type="AlphaFoldDB" id="A0A0Q9YXL4"/>
<feature type="domain" description="4Fe-4S ferredoxin-type" evidence="6">
    <location>
        <begin position="7"/>
        <end position="36"/>
    </location>
</feature>
<feature type="compositionally biased region" description="Basic residues" evidence="5">
    <location>
        <begin position="79"/>
        <end position="88"/>
    </location>
</feature>
<accession>A0A0Q9YXL4</accession>
<evidence type="ECO:0000256" key="4">
    <source>
        <dbReference type="ARBA" id="ARBA00023014"/>
    </source>
</evidence>
<keyword evidence="9" id="KW-1185">Reference proteome</keyword>
<feature type="region of interest" description="Disordered" evidence="5">
    <location>
        <begin position="77"/>
        <end position="99"/>
    </location>
</feature>
<proteinExistence type="predicted"/>
<dbReference type="EMBL" id="LKAJ02000001">
    <property type="protein sequence ID" value="MCS5710961.1"/>
    <property type="molecule type" value="Genomic_DNA"/>
</dbReference>
<dbReference type="EMBL" id="LKAJ01000005">
    <property type="protein sequence ID" value="KRG21393.1"/>
    <property type="molecule type" value="Genomic_DNA"/>
</dbReference>
<dbReference type="Pfam" id="PF14697">
    <property type="entry name" value="Fer4_21"/>
    <property type="match status" value="1"/>
</dbReference>
<keyword evidence="1" id="KW-0004">4Fe-4S</keyword>
<dbReference type="Proteomes" id="UP000051497">
    <property type="component" value="Unassembled WGS sequence"/>
</dbReference>
<feature type="domain" description="4Fe-4S ferredoxin-type" evidence="6">
    <location>
        <begin position="37"/>
        <end position="66"/>
    </location>
</feature>
<reference evidence="8" key="2">
    <citation type="journal article" date="2016" name="Genome Announc.">
        <title>Draft Genome Sequences of Two Novel Amoeba-Resistant Intranuclear Bacteria, 'Candidatus Berkiella cookevillensis' and 'Candidatus Berkiella aquae'.</title>
        <authorList>
            <person name="Mehari Y.T."/>
            <person name="Arivett B.A."/>
            <person name="Farone A.L."/>
            <person name="Gunderson J.H."/>
            <person name="Farone M.B."/>
        </authorList>
    </citation>
    <scope>NUCLEOTIDE SEQUENCE</scope>
    <source>
        <strain evidence="8">HT99</strain>
    </source>
</reference>
<evidence type="ECO:0000256" key="3">
    <source>
        <dbReference type="ARBA" id="ARBA00023004"/>
    </source>
</evidence>
<dbReference type="InterPro" id="IPR017896">
    <property type="entry name" value="4Fe4S_Fe-S-bd"/>
</dbReference>
<dbReference type="NCBIfam" id="TIGR01944">
    <property type="entry name" value="rnfB"/>
    <property type="match status" value="1"/>
</dbReference>
<evidence type="ECO:0000313" key="9">
    <source>
        <dbReference type="Proteomes" id="UP000051497"/>
    </source>
</evidence>
<feature type="compositionally biased region" description="Basic and acidic residues" evidence="5">
    <location>
        <begin position="89"/>
        <end position="99"/>
    </location>
</feature>
<dbReference type="SUPFAM" id="SSF54862">
    <property type="entry name" value="4Fe-4S ferredoxins"/>
    <property type="match status" value="1"/>
</dbReference>
<organism evidence="7">
    <name type="scientific">Candidatus Berkiella aquae</name>
    <dbReference type="NCBI Taxonomy" id="295108"/>
    <lineage>
        <taxon>Bacteria</taxon>
        <taxon>Pseudomonadati</taxon>
        <taxon>Pseudomonadota</taxon>
        <taxon>Gammaproteobacteria</taxon>
        <taxon>Candidatus Berkiellales</taxon>
        <taxon>Candidatus Berkiellaceae</taxon>
        <taxon>Candidatus Berkiella</taxon>
    </lineage>
</organism>
<dbReference type="GO" id="GO:0009055">
    <property type="term" value="F:electron transfer activity"/>
    <property type="evidence" value="ECO:0007669"/>
    <property type="project" value="InterPro"/>
</dbReference>
<evidence type="ECO:0000313" key="7">
    <source>
        <dbReference type="EMBL" id="KRG21393.1"/>
    </source>
</evidence>
<name>A0A0Q9YXL4_9GAMM</name>